<dbReference type="InterPro" id="IPR013320">
    <property type="entry name" value="ConA-like_dom_sf"/>
</dbReference>
<name>A0AAN9Y710_9HEMI</name>
<evidence type="ECO:0000256" key="2">
    <source>
        <dbReference type="ARBA" id="ARBA00022737"/>
    </source>
</evidence>
<evidence type="ECO:0000313" key="10">
    <source>
        <dbReference type="EMBL" id="KAK7600904.1"/>
    </source>
</evidence>
<dbReference type="Proteomes" id="UP001367676">
    <property type="component" value="Unassembled WGS sequence"/>
</dbReference>
<dbReference type="GO" id="GO:0016020">
    <property type="term" value="C:membrane"/>
    <property type="evidence" value="ECO:0007669"/>
    <property type="project" value="InterPro"/>
</dbReference>
<proteinExistence type="predicted"/>
<accession>A0AAN9Y710</accession>
<keyword evidence="7" id="KW-0472">Membrane</keyword>
<dbReference type="SUPFAM" id="SSF49899">
    <property type="entry name" value="Concanavalin A-like lectins/glucanases"/>
    <property type="match status" value="1"/>
</dbReference>
<dbReference type="PANTHER" id="PTHR19325">
    <property type="entry name" value="COMPLEMENT COMPONENT-RELATED SUSHI DOMAIN-CONTAINING"/>
    <property type="match status" value="1"/>
</dbReference>
<protein>
    <submittedName>
        <fullName evidence="10">Uncharacterized protein</fullName>
    </submittedName>
</protein>
<feature type="region of interest" description="Disordered" evidence="6">
    <location>
        <begin position="346"/>
        <end position="366"/>
    </location>
</feature>
<dbReference type="InterPro" id="IPR000436">
    <property type="entry name" value="Sushi_SCR_CCP_dom"/>
</dbReference>
<gene>
    <name evidence="10" type="ORF">V9T40_008345</name>
</gene>
<dbReference type="InterPro" id="IPR035976">
    <property type="entry name" value="Sushi/SCR/CCP_sf"/>
</dbReference>
<evidence type="ECO:0000259" key="9">
    <source>
        <dbReference type="PROSITE" id="PS50923"/>
    </source>
</evidence>
<dbReference type="Gene3D" id="2.10.70.10">
    <property type="entry name" value="Complement Module, domain 1"/>
    <property type="match status" value="2"/>
</dbReference>
<dbReference type="InterPro" id="IPR050350">
    <property type="entry name" value="Compl-Cell_Adhes-Reg"/>
</dbReference>
<dbReference type="PROSITE" id="PS50060">
    <property type="entry name" value="MAM_2"/>
    <property type="match status" value="1"/>
</dbReference>
<keyword evidence="7" id="KW-0812">Transmembrane</keyword>
<dbReference type="PANTHER" id="PTHR19325:SF560">
    <property type="entry name" value="SUSHI, VON WILLEBRAND FACTOR TYPE A, EGF AND PENTRAXIN DOMAIN-CONTAINING PROTEIN 1"/>
    <property type="match status" value="1"/>
</dbReference>
<dbReference type="AlphaFoldDB" id="A0AAN9Y710"/>
<dbReference type="SMART" id="SM00137">
    <property type="entry name" value="MAM"/>
    <property type="match status" value="1"/>
</dbReference>
<dbReference type="InterPro" id="IPR000998">
    <property type="entry name" value="MAM_dom"/>
</dbReference>
<keyword evidence="2" id="KW-0677">Repeat</keyword>
<dbReference type="PROSITE" id="PS50923">
    <property type="entry name" value="SUSHI"/>
    <property type="match status" value="2"/>
</dbReference>
<evidence type="ECO:0000256" key="7">
    <source>
        <dbReference type="SAM" id="Phobius"/>
    </source>
</evidence>
<feature type="domain" description="Sushi" evidence="9">
    <location>
        <begin position="10"/>
        <end position="63"/>
    </location>
</feature>
<dbReference type="EMBL" id="JBBCAQ010000010">
    <property type="protein sequence ID" value="KAK7600904.1"/>
    <property type="molecule type" value="Genomic_DNA"/>
</dbReference>
<evidence type="ECO:0000259" key="8">
    <source>
        <dbReference type="PROSITE" id="PS50060"/>
    </source>
</evidence>
<evidence type="ECO:0000256" key="4">
    <source>
        <dbReference type="ARBA" id="ARBA00023180"/>
    </source>
</evidence>
<keyword evidence="7" id="KW-1133">Transmembrane helix</keyword>
<keyword evidence="1 5" id="KW-0768">Sushi</keyword>
<comment type="caution">
    <text evidence="10">The sequence shown here is derived from an EMBL/GenBank/DDBJ whole genome shotgun (WGS) entry which is preliminary data.</text>
</comment>
<keyword evidence="3" id="KW-1015">Disulfide bond</keyword>
<dbReference type="Gene3D" id="2.60.120.200">
    <property type="match status" value="1"/>
</dbReference>
<feature type="domain" description="MAM" evidence="8">
    <location>
        <begin position="125"/>
        <end position="301"/>
    </location>
</feature>
<organism evidence="10 11">
    <name type="scientific">Parthenolecanium corni</name>
    <dbReference type="NCBI Taxonomy" id="536013"/>
    <lineage>
        <taxon>Eukaryota</taxon>
        <taxon>Metazoa</taxon>
        <taxon>Ecdysozoa</taxon>
        <taxon>Arthropoda</taxon>
        <taxon>Hexapoda</taxon>
        <taxon>Insecta</taxon>
        <taxon>Pterygota</taxon>
        <taxon>Neoptera</taxon>
        <taxon>Paraneoptera</taxon>
        <taxon>Hemiptera</taxon>
        <taxon>Sternorrhyncha</taxon>
        <taxon>Coccoidea</taxon>
        <taxon>Coccidae</taxon>
        <taxon>Parthenolecanium</taxon>
    </lineage>
</organism>
<dbReference type="SMART" id="SM00032">
    <property type="entry name" value="CCP"/>
    <property type="match status" value="2"/>
</dbReference>
<feature type="transmembrane region" description="Helical" evidence="7">
    <location>
        <begin position="596"/>
        <end position="618"/>
    </location>
</feature>
<evidence type="ECO:0000313" key="11">
    <source>
        <dbReference type="Proteomes" id="UP001367676"/>
    </source>
</evidence>
<evidence type="ECO:0000256" key="5">
    <source>
        <dbReference type="PROSITE-ProRule" id="PRU00302"/>
    </source>
</evidence>
<keyword evidence="4" id="KW-0325">Glycoprotein</keyword>
<dbReference type="Pfam" id="PF00084">
    <property type="entry name" value="Sushi"/>
    <property type="match status" value="2"/>
</dbReference>
<evidence type="ECO:0000256" key="6">
    <source>
        <dbReference type="SAM" id="MobiDB-lite"/>
    </source>
</evidence>
<sequence length="651" mass="71211">MTPPGSYSSGNCPIVELENGHVKFSAAGRITRFFCNRHYVLVGSNSAVCSHGRWNYPPPFCARTNCSSLGRMLHGQVLITQRGALAIPTCDPDFSLIGSPSLLCTDNGWNDTLPVCRANSLLQFGTCHFEPKENQECNWILRPALYKWALTSSDEYNSSNIGYYPGFDHTLGPHAGGHYLYLKNTMPVSLISLRLEQRPDNGAKYISPLFPPVDGTGEWCLIFFIYCFGPNAGNVTVTINNDTVWENTELVRSNMWTKVTITLVHQRDPFRITIIGKGHLGQFSNTAIDDLRIAHGADCLDNSDKVLPYSVQPGLDEVESTTSKNEYPDSHEIYKRETTTLVQVSGSTRQNHGDWPAEITFKSPTSSGAEVTTARMSYIPATNNTESRPNATADSPLIAITEKLPSASETIMGLTWAVLNSSTLSASTISNRLADSRSTASSLSNSSILNPSVIEAVLSSTDKETSLSISENENRSTSVINDTILNDSHTTGPSLRTNDSSCLTCTFQTDVSAIKADEASTPVSKSDNQQTRVPITISNNYQTTKSSPSKSDSSCLDCTSAINLQPLYNSTYISGTPGAPLKSVNLVGWSDFEKSMIYVLLVIASTVVLIVTLIVIRYRRNYQTVTMSDNKATYNCENVAFLNGVELLDKY</sequence>
<dbReference type="CDD" id="cd00033">
    <property type="entry name" value="CCP"/>
    <property type="match status" value="2"/>
</dbReference>
<keyword evidence="11" id="KW-1185">Reference proteome</keyword>
<dbReference type="Pfam" id="PF00629">
    <property type="entry name" value="MAM"/>
    <property type="match status" value="1"/>
</dbReference>
<feature type="domain" description="Sushi" evidence="9">
    <location>
        <begin position="64"/>
        <end position="118"/>
    </location>
</feature>
<reference evidence="10 11" key="1">
    <citation type="submission" date="2024-03" db="EMBL/GenBank/DDBJ databases">
        <title>Adaptation during the transition from Ophiocordyceps entomopathogen to insect associate is accompanied by gene loss and intensified selection.</title>
        <authorList>
            <person name="Ward C.M."/>
            <person name="Onetto C.A."/>
            <person name="Borneman A.R."/>
        </authorList>
    </citation>
    <scope>NUCLEOTIDE SEQUENCE [LARGE SCALE GENOMIC DNA]</scope>
    <source>
        <strain evidence="10">AWRI1</strain>
        <tissue evidence="10">Single Adult Female</tissue>
    </source>
</reference>
<evidence type="ECO:0000256" key="1">
    <source>
        <dbReference type="ARBA" id="ARBA00022659"/>
    </source>
</evidence>
<evidence type="ECO:0000256" key="3">
    <source>
        <dbReference type="ARBA" id="ARBA00023157"/>
    </source>
</evidence>
<dbReference type="SUPFAM" id="SSF57535">
    <property type="entry name" value="Complement control module/SCR domain"/>
    <property type="match status" value="2"/>
</dbReference>
<comment type="caution">
    <text evidence="5">Lacks conserved residue(s) required for the propagation of feature annotation.</text>
</comment>